<evidence type="ECO:0000256" key="1">
    <source>
        <dbReference type="ARBA" id="ARBA00009856"/>
    </source>
</evidence>
<organism evidence="3 4">
    <name type="scientific">Ambispora gerdemannii</name>
    <dbReference type="NCBI Taxonomy" id="144530"/>
    <lineage>
        <taxon>Eukaryota</taxon>
        <taxon>Fungi</taxon>
        <taxon>Fungi incertae sedis</taxon>
        <taxon>Mucoromycota</taxon>
        <taxon>Glomeromycotina</taxon>
        <taxon>Glomeromycetes</taxon>
        <taxon>Archaeosporales</taxon>
        <taxon>Ambisporaceae</taxon>
        <taxon>Ambispora</taxon>
    </lineage>
</organism>
<dbReference type="GO" id="GO:0005737">
    <property type="term" value="C:cytoplasm"/>
    <property type="evidence" value="ECO:0007669"/>
    <property type="project" value="TreeGrafter"/>
</dbReference>
<protein>
    <submittedName>
        <fullName evidence="3">10692_t:CDS:1</fullName>
    </submittedName>
</protein>
<dbReference type="GO" id="GO:0005634">
    <property type="term" value="C:nucleus"/>
    <property type="evidence" value="ECO:0007669"/>
    <property type="project" value="TreeGrafter"/>
</dbReference>
<dbReference type="EMBL" id="CAJVPL010001609">
    <property type="protein sequence ID" value="CAG8579677.1"/>
    <property type="molecule type" value="Genomic_DNA"/>
</dbReference>
<evidence type="ECO:0000313" key="4">
    <source>
        <dbReference type="Proteomes" id="UP000789831"/>
    </source>
</evidence>
<comment type="caution">
    <text evidence="3">The sequence shown here is derived from an EMBL/GenBank/DDBJ whole genome shotgun (WGS) entry which is preliminary data.</text>
</comment>
<dbReference type="InterPro" id="IPR040044">
    <property type="entry name" value="SRR1L"/>
</dbReference>
<evidence type="ECO:0000259" key="2">
    <source>
        <dbReference type="Pfam" id="PF07985"/>
    </source>
</evidence>
<dbReference type="OrthoDB" id="551431at2759"/>
<reference evidence="3" key="1">
    <citation type="submission" date="2021-06" db="EMBL/GenBank/DDBJ databases">
        <authorList>
            <person name="Kallberg Y."/>
            <person name="Tangrot J."/>
            <person name="Rosling A."/>
        </authorList>
    </citation>
    <scope>NUCLEOTIDE SEQUENCE</scope>
    <source>
        <strain evidence="3">MT106</strain>
    </source>
</reference>
<gene>
    <name evidence="3" type="ORF">AGERDE_LOCUS8057</name>
</gene>
<dbReference type="PANTHER" id="PTHR28626:SF3">
    <property type="entry name" value="SRR1-LIKE PROTEIN"/>
    <property type="match status" value="1"/>
</dbReference>
<proteinExistence type="inferred from homology"/>
<dbReference type="InterPro" id="IPR012942">
    <property type="entry name" value="SRR1-like"/>
</dbReference>
<dbReference type="Pfam" id="PF07985">
    <property type="entry name" value="SRR1"/>
    <property type="match status" value="1"/>
</dbReference>
<accession>A0A9N9BXU1</accession>
<sequence>MRHRKIKKFKEKTAQDLILNIEDKKTTLSKSQFYQQLKDTIQDSLSSSIRSSLVDIVCYGIGSIKDSRITQFQFSLLLLLRDLFQATSLDFEVLVYYGIISIEENEKAKRKITQPTLFYMPHCPIGLYNNLIGANWQRYSLTNMLLIGNRLEFYAERSTDNTLWPDETFNETCWHWFPASKILARCGKNIVDGNDDEEFWRSKWTNHTEEADDPEII</sequence>
<keyword evidence="4" id="KW-1185">Reference proteome</keyword>
<feature type="domain" description="SRR1-like" evidence="2">
    <location>
        <begin position="44"/>
        <end position="163"/>
    </location>
</feature>
<name>A0A9N9BXU1_9GLOM</name>
<comment type="similarity">
    <text evidence="1">Belongs to the SRR1 family.</text>
</comment>
<dbReference type="AlphaFoldDB" id="A0A9N9BXU1"/>
<dbReference type="Proteomes" id="UP000789831">
    <property type="component" value="Unassembled WGS sequence"/>
</dbReference>
<evidence type="ECO:0000313" key="3">
    <source>
        <dbReference type="EMBL" id="CAG8579677.1"/>
    </source>
</evidence>
<dbReference type="PANTHER" id="PTHR28626">
    <property type="entry name" value="SRR1-LIKE PROTEIN"/>
    <property type="match status" value="1"/>
</dbReference>